<dbReference type="GO" id="GO:0003676">
    <property type="term" value="F:nucleic acid binding"/>
    <property type="evidence" value="ECO:0007669"/>
    <property type="project" value="InterPro"/>
</dbReference>
<protein>
    <submittedName>
        <fullName evidence="2">Uncharacterized protein</fullName>
    </submittedName>
</protein>
<dbReference type="AlphaFoldDB" id="A0A7R9A143"/>
<dbReference type="Proteomes" id="UP000677054">
    <property type="component" value="Unassembled WGS sequence"/>
</dbReference>
<dbReference type="OrthoDB" id="5979509at2759"/>
<evidence type="ECO:0000313" key="2">
    <source>
        <dbReference type="EMBL" id="CAD7244339.1"/>
    </source>
</evidence>
<dbReference type="PANTHER" id="PTHR13498:SF3">
    <property type="entry name" value="SPERM-ASSOCIATED ANTIGEN 7"/>
    <property type="match status" value="1"/>
</dbReference>
<name>A0A7R9A143_9CRUS</name>
<sequence length="162" mass="18788">MDILGSIMSSMDKPPPVNTAAKKKEEETLKKAQAEVKKKWNKFRTMIEQKIEDFVKDPNQGELKFDTMDRMERSLISQYPSHISCPTHKCWISQMADNEAPKRRKRGIRENSHKDIAIVAVAKQQYGCVPSDKKRDLRTIEETLADLRERKRHKKTSNDTSS</sequence>
<evidence type="ECO:0000256" key="1">
    <source>
        <dbReference type="SAM" id="MobiDB-lite"/>
    </source>
</evidence>
<dbReference type="InterPro" id="IPR036867">
    <property type="entry name" value="R3H_dom_sf"/>
</dbReference>
<gene>
    <name evidence="2" type="ORF">DSTB1V02_LOCUS4236</name>
</gene>
<keyword evidence="3" id="KW-1185">Reference proteome</keyword>
<dbReference type="SUPFAM" id="SSF82708">
    <property type="entry name" value="R3H domain"/>
    <property type="match status" value="1"/>
</dbReference>
<dbReference type="PANTHER" id="PTHR13498">
    <property type="entry name" value="SPERM ASSOCIATED ANTIGEN 7"/>
    <property type="match status" value="1"/>
</dbReference>
<dbReference type="EMBL" id="CAJPEV010000616">
    <property type="protein sequence ID" value="CAG0886953.1"/>
    <property type="molecule type" value="Genomic_DNA"/>
</dbReference>
<organism evidence="2">
    <name type="scientific">Darwinula stevensoni</name>
    <dbReference type="NCBI Taxonomy" id="69355"/>
    <lineage>
        <taxon>Eukaryota</taxon>
        <taxon>Metazoa</taxon>
        <taxon>Ecdysozoa</taxon>
        <taxon>Arthropoda</taxon>
        <taxon>Crustacea</taxon>
        <taxon>Oligostraca</taxon>
        <taxon>Ostracoda</taxon>
        <taxon>Podocopa</taxon>
        <taxon>Podocopida</taxon>
        <taxon>Darwinulocopina</taxon>
        <taxon>Darwinuloidea</taxon>
        <taxon>Darwinulidae</taxon>
        <taxon>Darwinula</taxon>
    </lineage>
</organism>
<reference evidence="2" key="1">
    <citation type="submission" date="2020-11" db="EMBL/GenBank/DDBJ databases">
        <authorList>
            <person name="Tran Van P."/>
        </authorList>
    </citation>
    <scope>NUCLEOTIDE SEQUENCE</scope>
</reference>
<evidence type="ECO:0000313" key="3">
    <source>
        <dbReference type="Proteomes" id="UP000677054"/>
    </source>
</evidence>
<accession>A0A7R9A143</accession>
<dbReference type="InterPro" id="IPR017330">
    <property type="entry name" value="SPAG7"/>
</dbReference>
<dbReference type="Gene3D" id="3.30.1370.50">
    <property type="entry name" value="R3H-like domain"/>
    <property type="match status" value="1"/>
</dbReference>
<proteinExistence type="predicted"/>
<dbReference type="EMBL" id="LR900133">
    <property type="protein sequence ID" value="CAD7244339.1"/>
    <property type="molecule type" value="Genomic_DNA"/>
</dbReference>
<feature type="region of interest" description="Disordered" evidence="1">
    <location>
        <begin position="1"/>
        <end position="28"/>
    </location>
</feature>